<gene>
    <name evidence="1" type="ORF">SAMN02745912_01155</name>
</gene>
<organism evidence="1 2">
    <name type="scientific">Paramaledivibacter caminithermalis (strain DSM 15212 / CIP 107654 / DViRD3)</name>
    <name type="common">Clostridium caminithermale</name>
    <dbReference type="NCBI Taxonomy" id="1121301"/>
    <lineage>
        <taxon>Bacteria</taxon>
        <taxon>Bacillati</taxon>
        <taxon>Bacillota</taxon>
        <taxon>Clostridia</taxon>
        <taxon>Peptostreptococcales</taxon>
        <taxon>Caminicellaceae</taxon>
        <taxon>Paramaledivibacter</taxon>
    </lineage>
</organism>
<dbReference type="InterPro" id="IPR007438">
    <property type="entry name" value="DUF488"/>
</dbReference>
<keyword evidence="2" id="KW-1185">Reference proteome</keyword>
<evidence type="ECO:0000313" key="2">
    <source>
        <dbReference type="Proteomes" id="UP000184465"/>
    </source>
</evidence>
<dbReference type="PANTHER" id="PTHR39337:SF1">
    <property type="entry name" value="BLR5642 PROTEIN"/>
    <property type="match status" value="1"/>
</dbReference>
<dbReference type="AlphaFoldDB" id="A0A1M6M9R8"/>
<evidence type="ECO:0008006" key="3">
    <source>
        <dbReference type="Google" id="ProtNLM"/>
    </source>
</evidence>
<dbReference type="RefSeq" id="WP_073147855.1">
    <property type="nucleotide sequence ID" value="NZ_FRAG01000009.1"/>
</dbReference>
<dbReference type="EMBL" id="FRAG01000009">
    <property type="protein sequence ID" value="SHJ80226.1"/>
    <property type="molecule type" value="Genomic_DNA"/>
</dbReference>
<proteinExistence type="predicted"/>
<reference evidence="1 2" key="1">
    <citation type="submission" date="2016-11" db="EMBL/GenBank/DDBJ databases">
        <authorList>
            <person name="Jaros S."/>
            <person name="Januszkiewicz K."/>
            <person name="Wedrychowicz H."/>
        </authorList>
    </citation>
    <scope>NUCLEOTIDE SEQUENCE [LARGE SCALE GENOMIC DNA]</scope>
    <source>
        <strain evidence="1 2">DSM 15212</strain>
    </source>
</reference>
<dbReference type="STRING" id="1121301.SAMN02745912_01155"/>
<dbReference type="Pfam" id="PF04343">
    <property type="entry name" value="DUF488"/>
    <property type="match status" value="1"/>
</dbReference>
<protein>
    <recommendedName>
        <fullName evidence="3">DUF488 domain-containing protein</fullName>
    </recommendedName>
</protein>
<dbReference type="OrthoDB" id="9789109at2"/>
<evidence type="ECO:0000313" key="1">
    <source>
        <dbReference type="EMBL" id="SHJ80226.1"/>
    </source>
</evidence>
<dbReference type="Proteomes" id="UP000184465">
    <property type="component" value="Unassembled WGS sequence"/>
</dbReference>
<sequence length="119" mass="14048">MNILYTIGHSNLTTENFVKLLRKYGVNCVVDVRSTPYSKFTPQFNEMELKNFFNQNGVYYIGMGREFGARRNNKKLYTMDGYLDNERMADYFAANMILGNVYDYYYSLEDENFIDRIGC</sequence>
<name>A0A1M6M9R8_PARC5</name>
<accession>A0A1M6M9R8</accession>
<dbReference type="PANTHER" id="PTHR39337">
    <property type="entry name" value="BLR5642 PROTEIN"/>
    <property type="match status" value="1"/>
</dbReference>